<feature type="compositionally biased region" description="Basic and acidic residues" evidence="1">
    <location>
        <begin position="198"/>
        <end position="209"/>
    </location>
</feature>
<accession>A0AAE0AHT2</accession>
<dbReference type="Proteomes" id="UP001281410">
    <property type="component" value="Unassembled WGS sequence"/>
</dbReference>
<feature type="domain" description="DUF1985" evidence="2">
    <location>
        <begin position="10"/>
        <end position="121"/>
    </location>
</feature>
<dbReference type="PANTHER" id="PTHR48449:SF1">
    <property type="entry name" value="DUF1985 DOMAIN-CONTAINING PROTEIN"/>
    <property type="match status" value="1"/>
</dbReference>
<organism evidence="3 4">
    <name type="scientific">Dipteronia sinensis</name>
    <dbReference type="NCBI Taxonomy" id="43782"/>
    <lineage>
        <taxon>Eukaryota</taxon>
        <taxon>Viridiplantae</taxon>
        <taxon>Streptophyta</taxon>
        <taxon>Embryophyta</taxon>
        <taxon>Tracheophyta</taxon>
        <taxon>Spermatophyta</taxon>
        <taxon>Magnoliopsida</taxon>
        <taxon>eudicotyledons</taxon>
        <taxon>Gunneridae</taxon>
        <taxon>Pentapetalae</taxon>
        <taxon>rosids</taxon>
        <taxon>malvids</taxon>
        <taxon>Sapindales</taxon>
        <taxon>Sapindaceae</taxon>
        <taxon>Hippocastanoideae</taxon>
        <taxon>Acereae</taxon>
        <taxon>Dipteronia</taxon>
    </lineage>
</organism>
<evidence type="ECO:0000313" key="3">
    <source>
        <dbReference type="EMBL" id="KAK3218368.1"/>
    </source>
</evidence>
<proteinExistence type="predicted"/>
<sequence length="352" mass="40294">MDRRMRLGPHSVQFSKVELCLITGLKFEVIPDTMRYEMVQNRIHQPYFSGVTEVDYEQLRAVLRIGIFEQQYDAVKLCLLYMLNWILIGLDEREKVPLWQIRLVEDLDVFDAFMWGAHVYRQSIFGFKHALDGRRERYERRQQEKGADIHMVETYNIYGLAQALLMFARTELVPTVAERVARYYEGIYEGGSLYTVTDRHDGSVPDPLHHTTARPSHMEGSDLEFGGGSPLKHRPDTEGSNPEFVGGSPLRRRQSDEEWDKQYREVMNFLQGRRGSISQSDRDGPPSHDRDSPRRDRDDWHSHDGGTDPATGPATEGDEPQTQGPGAGDTVREQQMQVSGGTDTGVFEETVT</sequence>
<dbReference type="Pfam" id="PF09331">
    <property type="entry name" value="DUF1985"/>
    <property type="match status" value="1"/>
</dbReference>
<comment type="caution">
    <text evidence="3">The sequence shown here is derived from an EMBL/GenBank/DDBJ whole genome shotgun (WGS) entry which is preliminary data.</text>
</comment>
<evidence type="ECO:0000259" key="2">
    <source>
        <dbReference type="Pfam" id="PF09331"/>
    </source>
</evidence>
<keyword evidence="4" id="KW-1185">Reference proteome</keyword>
<name>A0AAE0AHT2_9ROSI</name>
<feature type="compositionally biased region" description="Basic and acidic residues" evidence="1">
    <location>
        <begin position="280"/>
        <end position="306"/>
    </location>
</feature>
<evidence type="ECO:0000313" key="4">
    <source>
        <dbReference type="Proteomes" id="UP001281410"/>
    </source>
</evidence>
<feature type="region of interest" description="Disordered" evidence="1">
    <location>
        <begin position="269"/>
        <end position="352"/>
    </location>
</feature>
<gene>
    <name evidence="3" type="ORF">Dsin_012338</name>
</gene>
<evidence type="ECO:0000256" key="1">
    <source>
        <dbReference type="SAM" id="MobiDB-lite"/>
    </source>
</evidence>
<protein>
    <recommendedName>
        <fullName evidence="2">DUF1985 domain-containing protein</fullName>
    </recommendedName>
</protein>
<dbReference type="InterPro" id="IPR015410">
    <property type="entry name" value="DUF1985"/>
</dbReference>
<dbReference type="PANTHER" id="PTHR48449">
    <property type="entry name" value="DUF1985 DOMAIN-CONTAINING PROTEIN"/>
    <property type="match status" value="1"/>
</dbReference>
<feature type="region of interest" description="Disordered" evidence="1">
    <location>
        <begin position="198"/>
        <end position="257"/>
    </location>
</feature>
<dbReference type="AlphaFoldDB" id="A0AAE0AHT2"/>
<dbReference type="EMBL" id="JANJYJ010000004">
    <property type="protein sequence ID" value="KAK3218368.1"/>
    <property type="molecule type" value="Genomic_DNA"/>
</dbReference>
<reference evidence="3" key="1">
    <citation type="journal article" date="2023" name="Plant J.">
        <title>Genome sequences and population genomics provide insights into the demographic history, inbreeding, and mutation load of two 'living fossil' tree species of Dipteronia.</title>
        <authorList>
            <person name="Feng Y."/>
            <person name="Comes H.P."/>
            <person name="Chen J."/>
            <person name="Zhu S."/>
            <person name="Lu R."/>
            <person name="Zhang X."/>
            <person name="Li P."/>
            <person name="Qiu J."/>
            <person name="Olsen K.M."/>
            <person name="Qiu Y."/>
        </authorList>
    </citation>
    <scope>NUCLEOTIDE SEQUENCE</scope>
    <source>
        <strain evidence="3">NBL</strain>
    </source>
</reference>